<comment type="caution">
    <text evidence="3">The sequence shown here is derived from an EMBL/GenBank/DDBJ whole genome shotgun (WGS) entry which is preliminary data.</text>
</comment>
<keyword evidence="2" id="KW-1133">Transmembrane helix</keyword>
<name>A0A1F6BYL5_9BACT</name>
<dbReference type="Proteomes" id="UP000176322">
    <property type="component" value="Unassembled WGS sequence"/>
</dbReference>
<feature type="region of interest" description="Disordered" evidence="1">
    <location>
        <begin position="20"/>
        <end position="42"/>
    </location>
</feature>
<evidence type="ECO:0000256" key="1">
    <source>
        <dbReference type="SAM" id="MobiDB-lite"/>
    </source>
</evidence>
<feature type="compositionally biased region" description="Acidic residues" evidence="1">
    <location>
        <begin position="29"/>
        <end position="39"/>
    </location>
</feature>
<evidence type="ECO:0000256" key="2">
    <source>
        <dbReference type="SAM" id="Phobius"/>
    </source>
</evidence>
<organism evidence="3 4">
    <name type="scientific">Candidatus Kaiserbacteria bacterium RIFCSPHIGHO2_01_FULL_46_22</name>
    <dbReference type="NCBI Taxonomy" id="1798475"/>
    <lineage>
        <taxon>Bacteria</taxon>
        <taxon>Candidatus Kaiseribacteriota</taxon>
    </lineage>
</organism>
<evidence type="ECO:0000313" key="4">
    <source>
        <dbReference type="Proteomes" id="UP000176322"/>
    </source>
</evidence>
<proteinExistence type="predicted"/>
<feature type="transmembrane region" description="Helical" evidence="2">
    <location>
        <begin position="51"/>
        <end position="69"/>
    </location>
</feature>
<keyword evidence="2" id="KW-0472">Membrane</keyword>
<dbReference type="EMBL" id="MFKO01000002">
    <property type="protein sequence ID" value="OGG42001.1"/>
    <property type="molecule type" value="Genomic_DNA"/>
</dbReference>
<evidence type="ECO:0000313" key="3">
    <source>
        <dbReference type="EMBL" id="OGG42001.1"/>
    </source>
</evidence>
<keyword evidence="2" id="KW-0812">Transmembrane</keyword>
<protein>
    <submittedName>
        <fullName evidence="3">Uncharacterized protein</fullName>
    </submittedName>
</protein>
<reference evidence="3 4" key="1">
    <citation type="journal article" date="2016" name="Nat. Commun.">
        <title>Thousands of microbial genomes shed light on interconnected biogeochemical processes in an aquifer system.</title>
        <authorList>
            <person name="Anantharaman K."/>
            <person name="Brown C.T."/>
            <person name="Hug L.A."/>
            <person name="Sharon I."/>
            <person name="Castelle C.J."/>
            <person name="Probst A.J."/>
            <person name="Thomas B.C."/>
            <person name="Singh A."/>
            <person name="Wilkins M.J."/>
            <person name="Karaoz U."/>
            <person name="Brodie E.L."/>
            <person name="Williams K.H."/>
            <person name="Hubbard S.S."/>
            <person name="Banfield J.F."/>
        </authorList>
    </citation>
    <scope>NUCLEOTIDE SEQUENCE [LARGE SCALE GENOMIC DNA]</scope>
</reference>
<dbReference type="AlphaFoldDB" id="A0A1F6BYL5"/>
<sequence length="80" mass="8773">MFLRLVWLLVKEYLIETRGKEGKMSAQEEVSEVDAEAGTDGDPNTNLVEPAIILAVAVALIALGFILFIEPDWLTASVLQ</sequence>
<accession>A0A1F6BYL5</accession>
<gene>
    <name evidence="3" type="ORF">A2837_02230</name>
</gene>